<dbReference type="EMBL" id="JALBCA010000002">
    <property type="protein sequence ID" value="KAI2393547.1"/>
    <property type="molecule type" value="Genomic_DNA"/>
</dbReference>
<reference evidence="1" key="1">
    <citation type="journal article" date="2022" name="bioRxiv">
        <title>Population genetic analysis of Ophidiomyces ophidiicola, the causative agent of snake fungal disease, indicates recent introductions to the USA.</title>
        <authorList>
            <person name="Ladner J.T."/>
            <person name="Palmer J.M."/>
            <person name="Ettinger C.L."/>
            <person name="Stajich J.E."/>
            <person name="Farrell T.M."/>
            <person name="Glorioso B.M."/>
            <person name="Lawson B."/>
            <person name="Price S.J."/>
            <person name="Stengle A.G."/>
            <person name="Grear D.A."/>
            <person name="Lorch J.M."/>
        </authorList>
    </citation>
    <scope>NUCLEOTIDE SEQUENCE</scope>
    <source>
        <strain evidence="1">NWHC 24266-5</strain>
    </source>
</reference>
<comment type="caution">
    <text evidence="1">The sequence shown here is derived from an EMBL/GenBank/DDBJ whole genome shotgun (WGS) entry which is preliminary data.</text>
</comment>
<accession>A0ACB8V678</accession>
<evidence type="ECO:0000313" key="1">
    <source>
        <dbReference type="EMBL" id="KAI2393547.1"/>
    </source>
</evidence>
<protein>
    <submittedName>
        <fullName evidence="1">Uncharacterized protein</fullName>
    </submittedName>
</protein>
<organism evidence="1">
    <name type="scientific">Ophidiomyces ophidiicola</name>
    <dbReference type="NCBI Taxonomy" id="1387563"/>
    <lineage>
        <taxon>Eukaryota</taxon>
        <taxon>Fungi</taxon>
        <taxon>Dikarya</taxon>
        <taxon>Ascomycota</taxon>
        <taxon>Pezizomycotina</taxon>
        <taxon>Eurotiomycetes</taxon>
        <taxon>Eurotiomycetidae</taxon>
        <taxon>Onygenales</taxon>
        <taxon>Onygenaceae</taxon>
        <taxon>Ophidiomyces</taxon>
    </lineage>
</organism>
<name>A0ACB8V678_9EURO</name>
<sequence length="736" mass="83462">MDSFTAHSASFIYRSGSGDHELETTRKKMRKGTKSCVECRRRKIRCTFSAVRPDRCNECFSRGFRCIDQEHAPVRSSKSQYQGTEQVYSLRERVAILENTLDTVLKKLDKVDGKRMDSISPGTPVTISADSALTLSEPVESESNGHTEQAPLLTLLDNHVVSRSHPHVEPRDQSYSGNQPSSNAALKSVLLSLLPPCRDIEAILKAFPLQYHTLETRYPEIQNENLPKSLSNWRRCSKSETLGEIAKLLLFLVSTIDQLPASFDFRGLQAPFQPKDFVDRVLSVMNHVITSNEDISSTLPGIECFFFAAKYYMNSGQPRKAWRLYRRGIEFAQLRGFHLSTSRPIDQKDILALRQSYIWCSLSCCERYFSLILGLPYMVPDRFLLPNFLILVETGYMRPSEEYVYKLCCFASRIIDRNQDAHELSVSKTLAIDRELETLRHNFSLKGSDIVSGESHDEFLLSHFMHYFIRAMLHLPFALKSGGDSESQYCYNAALQSSRNCIEFYRRIRQTSRFHYAVCKMIDFQMFTAAMVLAIHLLSRSDLVGTGNLTEIMEDRRLLHEAIYIFREISVNPGGSVAAQSANVLEMLYGFSQPGQQRRNHDRDGCKITIPYFGSLYLRLGRNFEQMTKSSDAGDTQPSFPNPISNTPLFFKPPFTPIISEAGQNQNPASLLDGTVVALENILALPNTDFDYNRISGLEAGSSGIDPSLHLDLCLDQGWNLDWVRTNDFPTPPPIE</sequence>
<proteinExistence type="predicted"/>
<gene>
    <name evidence="1" type="ORF">LOY88_000147</name>
</gene>